<evidence type="ECO:0000313" key="11">
    <source>
        <dbReference type="EMBL" id="KAF1998309.1"/>
    </source>
</evidence>
<feature type="region of interest" description="Disordered" evidence="9">
    <location>
        <begin position="288"/>
        <end position="387"/>
    </location>
</feature>
<evidence type="ECO:0000256" key="4">
    <source>
        <dbReference type="ARBA" id="ARBA00022723"/>
    </source>
</evidence>
<comment type="subcellular location">
    <subcellularLocation>
        <location evidence="2">Chromosome</location>
    </subcellularLocation>
    <subcellularLocation>
        <location evidence="1">Nucleus</location>
    </subcellularLocation>
</comment>
<dbReference type="Gene3D" id="3.30.900.10">
    <property type="entry name" value="HORMA domain"/>
    <property type="match status" value="1"/>
</dbReference>
<dbReference type="InterPro" id="IPR003511">
    <property type="entry name" value="HORMA_dom"/>
</dbReference>
<feature type="domain" description="HORMA" evidence="10">
    <location>
        <begin position="26"/>
        <end position="239"/>
    </location>
</feature>
<gene>
    <name evidence="11" type="ORF">P154DRAFT_564865</name>
</gene>
<evidence type="ECO:0000256" key="1">
    <source>
        <dbReference type="ARBA" id="ARBA00004123"/>
    </source>
</evidence>
<dbReference type="PANTHER" id="PTHR48225:SF7">
    <property type="entry name" value="MEIOSIS-SPECIFIC PROTEIN HOP1"/>
    <property type="match status" value="1"/>
</dbReference>
<dbReference type="Proteomes" id="UP000799779">
    <property type="component" value="Unassembled WGS sequence"/>
</dbReference>
<accession>A0A6A5WBY4</accession>
<keyword evidence="6" id="KW-0862">Zinc</keyword>
<feature type="compositionally biased region" description="Polar residues" evidence="9">
    <location>
        <begin position="675"/>
        <end position="693"/>
    </location>
</feature>
<dbReference type="GO" id="GO:0051598">
    <property type="term" value="P:meiotic recombination checkpoint signaling"/>
    <property type="evidence" value="ECO:0007669"/>
    <property type="project" value="TreeGrafter"/>
</dbReference>
<reference evidence="11" key="1">
    <citation type="journal article" date="2020" name="Stud. Mycol.">
        <title>101 Dothideomycetes genomes: a test case for predicting lifestyles and emergence of pathogens.</title>
        <authorList>
            <person name="Haridas S."/>
            <person name="Albert R."/>
            <person name="Binder M."/>
            <person name="Bloem J."/>
            <person name="Labutti K."/>
            <person name="Salamov A."/>
            <person name="Andreopoulos B."/>
            <person name="Baker S."/>
            <person name="Barry K."/>
            <person name="Bills G."/>
            <person name="Bluhm B."/>
            <person name="Cannon C."/>
            <person name="Castanera R."/>
            <person name="Culley D."/>
            <person name="Daum C."/>
            <person name="Ezra D."/>
            <person name="Gonzalez J."/>
            <person name="Henrissat B."/>
            <person name="Kuo A."/>
            <person name="Liang C."/>
            <person name="Lipzen A."/>
            <person name="Lutzoni F."/>
            <person name="Magnuson J."/>
            <person name="Mondo S."/>
            <person name="Nolan M."/>
            <person name="Ohm R."/>
            <person name="Pangilinan J."/>
            <person name="Park H.-J."/>
            <person name="Ramirez L."/>
            <person name="Alfaro M."/>
            <person name="Sun H."/>
            <person name="Tritt A."/>
            <person name="Yoshinaga Y."/>
            <person name="Zwiers L.-H."/>
            <person name="Turgeon B."/>
            <person name="Goodwin S."/>
            <person name="Spatafora J."/>
            <person name="Crous P."/>
            <person name="Grigoriev I."/>
        </authorList>
    </citation>
    <scope>NUCLEOTIDE SEQUENCE</scope>
    <source>
        <strain evidence="11">CBS 123094</strain>
    </source>
</reference>
<dbReference type="InterPro" id="IPR013083">
    <property type="entry name" value="Znf_RING/FYVE/PHD"/>
</dbReference>
<keyword evidence="5" id="KW-0863">Zinc-finger</keyword>
<name>A0A6A5WBY4_9PLEO</name>
<evidence type="ECO:0000256" key="3">
    <source>
        <dbReference type="ARBA" id="ARBA00022454"/>
    </source>
</evidence>
<evidence type="ECO:0000256" key="2">
    <source>
        <dbReference type="ARBA" id="ARBA00004286"/>
    </source>
</evidence>
<keyword evidence="4" id="KW-0479">Metal-binding</keyword>
<feature type="compositionally biased region" description="Basic and acidic residues" evidence="9">
    <location>
        <begin position="344"/>
        <end position="353"/>
    </location>
</feature>
<proteinExistence type="predicted"/>
<sequence length="693" mass="77480">MPRKQATQAVTATMQSTTTAQATTVKQSVEIMQTLIHSSVSSVLFARRMVPDECFSVQDYKPSDPHMTYDKFAKNTSQSLIKNPHARGVHVLKRGIRPRVDKLLDWLLAVSTDPGQLTNVVELYKFTFDYSQDALQNVTMAGPQGQKITVKNARIALRTMIQDLVMYCQTMPTLPPRGALRAYMTYTDNCPQKYEPPGFEPSSDNTVMLPGPKSNPDWRMDTLDLKSADVGFHSVSLQILNLSQILDDDTEEGQIPTDMIYDNPADRWSLVGVNARKPNELLNVTATQEGEVNEDDGNNSASSAQEARVNAQEHSKPTIEPLDRAYIESTPADDDNTVPTPSTRPEEDLGIRDRLRRMLPPSAEQTDTQPTQQQDLSTQTASHQHNNATQAPALQLSQTVVQQLEKVRSVVLPPYRASTMVRSRSEDRASVTDVDKINCQCNFNEEEDDMMQCCFCDMWQHLHCYGYLGTDDPRVPAVYACYQCLLEGKNDKVLRELRTITLFRRAIHLLEKRDISGDKELSTALHCGIQDTTKIRTQLQQQGFLAPSLGPKGGKGSRRLTLVRSKAIVSQMREEYFNPTRSIAHLVSDVISKEGSKANNKYKFELPPPSIFQSGLTQNASKEQTESNGKIVQKQKVAEKAARHTRTSFTPNPAQKRHFENAEEIRTPKAKRSRTQGVLSLELTPSPSSAAAS</sequence>
<evidence type="ECO:0000256" key="9">
    <source>
        <dbReference type="SAM" id="MobiDB-lite"/>
    </source>
</evidence>
<dbReference type="Gene3D" id="3.30.40.10">
    <property type="entry name" value="Zinc/RING finger domain, C3HC4 (zinc finger)"/>
    <property type="match status" value="1"/>
</dbReference>
<dbReference type="SUPFAM" id="SSF56019">
    <property type="entry name" value="The spindle assembly checkpoint protein mad2"/>
    <property type="match status" value="1"/>
</dbReference>
<feature type="region of interest" description="Disordered" evidence="9">
    <location>
        <begin position="638"/>
        <end position="693"/>
    </location>
</feature>
<keyword evidence="12" id="KW-1185">Reference proteome</keyword>
<feature type="compositionally biased region" description="Basic and acidic residues" evidence="9">
    <location>
        <begin position="657"/>
        <end position="667"/>
    </location>
</feature>
<dbReference type="GO" id="GO:0007130">
    <property type="term" value="P:synaptonemal complex assembly"/>
    <property type="evidence" value="ECO:0007669"/>
    <property type="project" value="TreeGrafter"/>
</dbReference>
<evidence type="ECO:0000259" key="10">
    <source>
        <dbReference type="PROSITE" id="PS50815"/>
    </source>
</evidence>
<dbReference type="SUPFAM" id="SSF57903">
    <property type="entry name" value="FYVE/PHD zinc finger"/>
    <property type="match status" value="1"/>
</dbReference>
<dbReference type="InterPro" id="IPR011011">
    <property type="entry name" value="Znf_FYVE_PHD"/>
</dbReference>
<feature type="compositionally biased region" description="Low complexity" evidence="9">
    <location>
        <begin position="365"/>
        <end position="380"/>
    </location>
</feature>
<dbReference type="PANTHER" id="PTHR48225">
    <property type="entry name" value="HORMA DOMAIN-CONTAINING PROTEIN 1"/>
    <property type="match status" value="1"/>
</dbReference>
<dbReference type="Pfam" id="PF02301">
    <property type="entry name" value="HORMA"/>
    <property type="match status" value="1"/>
</dbReference>
<dbReference type="PROSITE" id="PS50815">
    <property type="entry name" value="HORMA"/>
    <property type="match status" value="1"/>
</dbReference>
<evidence type="ECO:0000256" key="7">
    <source>
        <dbReference type="ARBA" id="ARBA00023242"/>
    </source>
</evidence>
<dbReference type="EMBL" id="ML977605">
    <property type="protein sequence ID" value="KAF1998309.1"/>
    <property type="molecule type" value="Genomic_DNA"/>
</dbReference>
<evidence type="ECO:0000256" key="8">
    <source>
        <dbReference type="ARBA" id="ARBA00023254"/>
    </source>
</evidence>
<keyword evidence="7" id="KW-0539">Nucleus</keyword>
<dbReference type="AlphaFoldDB" id="A0A6A5WBY4"/>
<evidence type="ECO:0000256" key="6">
    <source>
        <dbReference type="ARBA" id="ARBA00022833"/>
    </source>
</evidence>
<evidence type="ECO:0000313" key="12">
    <source>
        <dbReference type="Proteomes" id="UP000799779"/>
    </source>
</evidence>
<organism evidence="11 12">
    <name type="scientific">Amniculicola lignicola CBS 123094</name>
    <dbReference type="NCBI Taxonomy" id="1392246"/>
    <lineage>
        <taxon>Eukaryota</taxon>
        <taxon>Fungi</taxon>
        <taxon>Dikarya</taxon>
        <taxon>Ascomycota</taxon>
        <taxon>Pezizomycotina</taxon>
        <taxon>Dothideomycetes</taxon>
        <taxon>Pleosporomycetidae</taxon>
        <taxon>Pleosporales</taxon>
        <taxon>Amniculicolaceae</taxon>
        <taxon>Amniculicola</taxon>
    </lineage>
</organism>
<feature type="compositionally biased region" description="Basic and acidic residues" evidence="9">
    <location>
        <begin position="311"/>
        <end position="326"/>
    </location>
</feature>
<dbReference type="GO" id="GO:0005634">
    <property type="term" value="C:nucleus"/>
    <property type="evidence" value="ECO:0007669"/>
    <property type="project" value="UniProtKB-SubCell"/>
</dbReference>
<keyword evidence="3" id="KW-0158">Chromosome</keyword>
<keyword evidence="8" id="KW-0469">Meiosis</keyword>
<dbReference type="InterPro" id="IPR019786">
    <property type="entry name" value="Zinc_finger_PHD-type_CS"/>
</dbReference>
<protein>
    <recommendedName>
        <fullName evidence="10">HORMA domain-containing protein</fullName>
    </recommendedName>
</protein>
<dbReference type="GO" id="GO:0005694">
    <property type="term" value="C:chromosome"/>
    <property type="evidence" value="ECO:0007669"/>
    <property type="project" value="UniProtKB-SubCell"/>
</dbReference>
<dbReference type="GO" id="GO:0008270">
    <property type="term" value="F:zinc ion binding"/>
    <property type="evidence" value="ECO:0007669"/>
    <property type="project" value="UniProtKB-KW"/>
</dbReference>
<dbReference type="PROSITE" id="PS01359">
    <property type="entry name" value="ZF_PHD_1"/>
    <property type="match status" value="1"/>
</dbReference>
<dbReference type="InterPro" id="IPR051294">
    <property type="entry name" value="HORMA_MeioticProgression"/>
</dbReference>
<dbReference type="InterPro" id="IPR036570">
    <property type="entry name" value="HORMA_dom_sf"/>
</dbReference>
<dbReference type="OrthoDB" id="1928087at2759"/>
<evidence type="ECO:0000256" key="5">
    <source>
        <dbReference type="ARBA" id="ARBA00022771"/>
    </source>
</evidence>